<comment type="caution">
    <text evidence="2">The sequence shown here is derived from an EMBL/GenBank/DDBJ whole genome shotgun (WGS) entry which is preliminary data.</text>
</comment>
<protein>
    <submittedName>
        <fullName evidence="2">Pollen-specific leucine-rich repeat extensin-like protein 3</fullName>
    </submittedName>
</protein>
<feature type="compositionally biased region" description="Basic residues" evidence="1">
    <location>
        <begin position="1"/>
        <end position="16"/>
    </location>
</feature>
<organism evidence="2 3">
    <name type="scientific">Iris pallida</name>
    <name type="common">Sweet iris</name>
    <dbReference type="NCBI Taxonomy" id="29817"/>
    <lineage>
        <taxon>Eukaryota</taxon>
        <taxon>Viridiplantae</taxon>
        <taxon>Streptophyta</taxon>
        <taxon>Embryophyta</taxon>
        <taxon>Tracheophyta</taxon>
        <taxon>Spermatophyta</taxon>
        <taxon>Magnoliopsida</taxon>
        <taxon>Liliopsida</taxon>
        <taxon>Asparagales</taxon>
        <taxon>Iridaceae</taxon>
        <taxon>Iridoideae</taxon>
        <taxon>Irideae</taxon>
        <taxon>Iris</taxon>
    </lineage>
</organism>
<evidence type="ECO:0000256" key="1">
    <source>
        <dbReference type="SAM" id="MobiDB-lite"/>
    </source>
</evidence>
<dbReference type="AlphaFoldDB" id="A0AAX6HXD1"/>
<gene>
    <name evidence="2" type="ORF">M6B38_285485</name>
</gene>
<dbReference type="EMBL" id="JANAVB010005800">
    <property type="protein sequence ID" value="KAJ6845739.1"/>
    <property type="molecule type" value="Genomic_DNA"/>
</dbReference>
<reference evidence="2" key="2">
    <citation type="submission" date="2023-04" db="EMBL/GenBank/DDBJ databases">
        <authorList>
            <person name="Bruccoleri R.E."/>
            <person name="Oakeley E.J."/>
            <person name="Faust A.-M."/>
            <person name="Dessus-Babus S."/>
            <person name="Altorfer M."/>
            <person name="Burckhardt D."/>
            <person name="Oertli M."/>
            <person name="Naumann U."/>
            <person name="Petersen F."/>
            <person name="Wong J."/>
        </authorList>
    </citation>
    <scope>NUCLEOTIDE SEQUENCE</scope>
    <source>
        <strain evidence="2">GSM-AAB239-AS_SAM_17_03QT</strain>
        <tissue evidence="2">Leaf</tissue>
    </source>
</reference>
<evidence type="ECO:0000313" key="3">
    <source>
        <dbReference type="Proteomes" id="UP001140949"/>
    </source>
</evidence>
<keyword evidence="3" id="KW-1185">Reference proteome</keyword>
<proteinExistence type="predicted"/>
<accession>A0AAX6HXD1</accession>
<reference evidence="2" key="1">
    <citation type="journal article" date="2023" name="GigaByte">
        <title>Genome assembly of the bearded iris, Iris pallida Lam.</title>
        <authorList>
            <person name="Bruccoleri R.E."/>
            <person name="Oakeley E.J."/>
            <person name="Faust A.M.E."/>
            <person name="Altorfer M."/>
            <person name="Dessus-Babus S."/>
            <person name="Burckhardt D."/>
            <person name="Oertli M."/>
            <person name="Naumann U."/>
            <person name="Petersen F."/>
            <person name="Wong J."/>
        </authorList>
    </citation>
    <scope>NUCLEOTIDE SEQUENCE</scope>
    <source>
        <strain evidence="2">GSM-AAB239-AS_SAM_17_03QT</strain>
    </source>
</reference>
<name>A0AAX6HXD1_IRIPA</name>
<sequence>MEMRHHRSRWRRRRSHRTAEGTNHRSAGGGLAMASRCSRPGDAGGRPVGAGSFPRCGVHSTRRTARIGAGTGPNAGEVRRWIGASRCHRLGAAEHPARVARRGGLARGLRPAALRYRGWRGLRWRSPGFWGKLVV</sequence>
<dbReference type="Proteomes" id="UP001140949">
    <property type="component" value="Unassembled WGS sequence"/>
</dbReference>
<evidence type="ECO:0000313" key="2">
    <source>
        <dbReference type="EMBL" id="KAJ6845739.1"/>
    </source>
</evidence>
<feature type="region of interest" description="Disordered" evidence="1">
    <location>
        <begin position="1"/>
        <end position="75"/>
    </location>
</feature>